<evidence type="ECO:0008006" key="3">
    <source>
        <dbReference type="Google" id="ProtNLM"/>
    </source>
</evidence>
<reference evidence="1 2" key="1">
    <citation type="submission" date="2018-12" db="EMBL/GenBank/DDBJ databases">
        <authorList>
            <person name="Yu L."/>
        </authorList>
    </citation>
    <scope>NUCLEOTIDE SEQUENCE [LARGE SCALE GENOMIC DNA]</scope>
    <source>
        <strain evidence="1 2">11S</strain>
    </source>
</reference>
<dbReference type="RefSeq" id="WP_126484395.1">
    <property type="nucleotide sequence ID" value="NZ_RXNS01000011.1"/>
</dbReference>
<proteinExistence type="predicted"/>
<protein>
    <recommendedName>
        <fullName evidence="3">Formate dehydrogenase</fullName>
    </recommendedName>
</protein>
<dbReference type="OrthoDB" id="8527650at2"/>
<accession>A0A3S0JWW8</accession>
<organism evidence="1 2">
    <name type="scientific">Halomonas nitroreducens</name>
    <dbReference type="NCBI Taxonomy" id="447425"/>
    <lineage>
        <taxon>Bacteria</taxon>
        <taxon>Pseudomonadati</taxon>
        <taxon>Pseudomonadota</taxon>
        <taxon>Gammaproteobacteria</taxon>
        <taxon>Oceanospirillales</taxon>
        <taxon>Halomonadaceae</taxon>
        <taxon>Halomonas</taxon>
    </lineage>
</organism>
<keyword evidence="2" id="KW-1185">Reference proteome</keyword>
<dbReference type="Proteomes" id="UP000267400">
    <property type="component" value="Unassembled WGS sequence"/>
</dbReference>
<gene>
    <name evidence="1" type="ORF">EKG36_12030</name>
</gene>
<sequence>MSRDHVITLVQMVNQIATNLGAGRDATQAAQAVCTHLETFWARPMKQRLIACLGEDDHDLSPLAREAVGRLAERQTHRAS</sequence>
<evidence type="ECO:0000313" key="2">
    <source>
        <dbReference type="Proteomes" id="UP000267400"/>
    </source>
</evidence>
<dbReference type="Pfam" id="PF11390">
    <property type="entry name" value="FdsD"/>
    <property type="match status" value="1"/>
</dbReference>
<dbReference type="EMBL" id="RXNS01000011">
    <property type="protein sequence ID" value="RTR02332.1"/>
    <property type="molecule type" value="Genomic_DNA"/>
</dbReference>
<dbReference type="AlphaFoldDB" id="A0A3S0JWW8"/>
<dbReference type="InterPro" id="IPR021074">
    <property type="entry name" value="Formate_DH_dsu"/>
</dbReference>
<evidence type="ECO:0000313" key="1">
    <source>
        <dbReference type="EMBL" id="RTR02332.1"/>
    </source>
</evidence>
<comment type="caution">
    <text evidence="1">The sequence shown here is derived from an EMBL/GenBank/DDBJ whole genome shotgun (WGS) entry which is preliminary data.</text>
</comment>
<name>A0A3S0JWW8_9GAMM</name>